<keyword evidence="4 7" id="KW-0369">Histidine metabolism</keyword>
<comment type="pathway">
    <text evidence="7">Amino-acid degradation; L-histidine degradation into L-glutamate; N-formimidoyl-L-glutamate from L-histidine: step 3/3.</text>
</comment>
<keyword evidence="6 7" id="KW-0408">Iron</keyword>
<name>A0A4R3K8Q6_9FIRM</name>
<feature type="binding site" evidence="7">
    <location>
        <position position="325"/>
    </location>
    <ligand>
        <name>Zn(2+)</name>
        <dbReference type="ChEBI" id="CHEBI:29105"/>
    </ligand>
</feature>
<dbReference type="Pfam" id="PF01979">
    <property type="entry name" value="Amidohydro_1"/>
    <property type="match status" value="1"/>
</dbReference>
<comment type="catalytic activity">
    <reaction evidence="7">
        <text>4-imidazolone-5-propanoate + H2O = N-formimidoyl-L-glutamate</text>
        <dbReference type="Rhea" id="RHEA:23660"/>
        <dbReference type="ChEBI" id="CHEBI:15377"/>
        <dbReference type="ChEBI" id="CHEBI:58928"/>
        <dbReference type="ChEBI" id="CHEBI:77893"/>
        <dbReference type="EC" id="3.5.2.7"/>
    </reaction>
</comment>
<dbReference type="HAMAP" id="MF_00372">
    <property type="entry name" value="HutI"/>
    <property type="match status" value="1"/>
</dbReference>
<dbReference type="GO" id="GO:0050480">
    <property type="term" value="F:imidazolonepropionase activity"/>
    <property type="evidence" value="ECO:0007669"/>
    <property type="project" value="UniProtKB-UniRule"/>
</dbReference>
<dbReference type="NCBIfam" id="TIGR01224">
    <property type="entry name" value="hutI"/>
    <property type="match status" value="1"/>
</dbReference>
<protein>
    <recommendedName>
        <fullName evidence="1 7">Imidazolonepropionase</fullName>
        <ecNumber evidence="1 7">3.5.2.7</ecNumber>
    </recommendedName>
    <alternativeName>
        <fullName evidence="7">Imidazolone-5-propionate hydrolase</fullName>
    </alternativeName>
</protein>
<sequence>MNRLLVKNLAEIVTPLGKTALRGKAMQDVKVYKNAAVYCENGIIKLVGIDEQVLSKLDGITDIQVLDAQGKCAVPGFIDPHTHFLFGGTRADEFISRLEGIPYMELLKRGGGIVSTMRQTRLMTETELYNTGKKTLENMLRQGFTTIEGKSGYGLDRNTELKMLRTMKKLRKDMPVTLKTTFLGAHAVPPEFADRSTDYIDFIIEQVLPIIKEENLAEFCDVFCEKNVFTIDEAKKLLLAAKKAGMKLKIHADEIVSTGGGSLAVEIGAISADHLLSVTDADIEKLAVSDTTAVLLPMTAFCMRKEFAPARKMIDKGCIVALASDFNPGSCYSYAAPFMLALAVISMHMTINEALTAITLNAAAAVDAADVIGSIESGKKADILLLSKPDYRFLVYLTGINIVEHVIKDGKIIF</sequence>
<accession>A0A4R3K8Q6</accession>
<dbReference type="GO" id="GO:0005506">
    <property type="term" value="F:iron ion binding"/>
    <property type="evidence" value="ECO:0007669"/>
    <property type="project" value="UniProtKB-UniRule"/>
</dbReference>
<feature type="binding site" evidence="7">
    <location>
        <position position="325"/>
    </location>
    <ligand>
        <name>Fe(3+)</name>
        <dbReference type="ChEBI" id="CHEBI:29034"/>
    </ligand>
</feature>
<feature type="binding site" evidence="7">
    <location>
        <position position="254"/>
    </location>
    <ligand>
        <name>4-imidazolone-5-propanoate</name>
        <dbReference type="ChEBI" id="CHEBI:77893"/>
    </ligand>
</feature>
<dbReference type="GO" id="GO:0019556">
    <property type="term" value="P:L-histidine catabolic process to glutamate and formamide"/>
    <property type="evidence" value="ECO:0007669"/>
    <property type="project" value="UniProtKB-UniRule"/>
</dbReference>
<dbReference type="GO" id="GO:0008270">
    <property type="term" value="F:zinc ion binding"/>
    <property type="evidence" value="ECO:0007669"/>
    <property type="project" value="UniProtKB-UniRule"/>
</dbReference>
<dbReference type="InterPro" id="IPR005920">
    <property type="entry name" value="HutI"/>
</dbReference>
<dbReference type="AlphaFoldDB" id="A0A4R3K8Q6"/>
<dbReference type="PANTHER" id="PTHR42752:SF1">
    <property type="entry name" value="IMIDAZOLONEPROPIONASE-RELATED"/>
    <property type="match status" value="1"/>
</dbReference>
<dbReference type="OrthoDB" id="9775607at2"/>
<dbReference type="InterPro" id="IPR006680">
    <property type="entry name" value="Amidohydro-rel"/>
</dbReference>
<feature type="binding site" evidence="7">
    <location>
        <position position="251"/>
    </location>
    <ligand>
        <name>Zn(2+)</name>
        <dbReference type="ChEBI" id="CHEBI:29105"/>
    </ligand>
</feature>
<feature type="binding site" evidence="7">
    <location>
        <position position="83"/>
    </location>
    <ligand>
        <name>Fe(3+)</name>
        <dbReference type="ChEBI" id="CHEBI:29034"/>
    </ligand>
</feature>
<comment type="cofactor">
    <cofactor evidence="7">
        <name>Zn(2+)</name>
        <dbReference type="ChEBI" id="CHEBI:29105"/>
    </cofactor>
    <cofactor evidence="7">
        <name>Fe(3+)</name>
        <dbReference type="ChEBI" id="CHEBI:29034"/>
    </cofactor>
    <text evidence="7">Binds 1 zinc or iron ion per subunit.</text>
</comment>
<evidence type="ECO:0000256" key="5">
    <source>
        <dbReference type="ARBA" id="ARBA00022833"/>
    </source>
</evidence>
<evidence type="ECO:0000256" key="4">
    <source>
        <dbReference type="ARBA" id="ARBA00022808"/>
    </source>
</evidence>
<feature type="binding site" evidence="7">
    <location>
        <position position="83"/>
    </location>
    <ligand>
        <name>Zn(2+)</name>
        <dbReference type="ChEBI" id="CHEBI:29105"/>
    </ligand>
</feature>
<dbReference type="CDD" id="cd01296">
    <property type="entry name" value="Imidazolone-5PH"/>
    <property type="match status" value="1"/>
</dbReference>
<comment type="similarity">
    <text evidence="7">Belongs to the metallo-dependent hydrolases superfamily. HutI family.</text>
</comment>
<dbReference type="SUPFAM" id="SSF51556">
    <property type="entry name" value="Metallo-dependent hydrolases"/>
    <property type="match status" value="1"/>
</dbReference>
<comment type="function">
    <text evidence="7">Catalyzes the hydrolytic cleavage of the carbon-nitrogen bond in imidazolone-5-propanoate to yield N-formimidoyl-L-glutamate. It is the third step in the universal histidine degradation pathway.</text>
</comment>
<gene>
    <name evidence="7" type="primary">hutI</name>
    <name evidence="9" type="ORF">EDC37_10777</name>
</gene>
<dbReference type="GO" id="GO:0019557">
    <property type="term" value="P:L-histidine catabolic process to glutamate and formate"/>
    <property type="evidence" value="ECO:0007669"/>
    <property type="project" value="UniProtKB-UniPathway"/>
</dbReference>
<feature type="binding site" evidence="7">
    <location>
        <position position="153"/>
    </location>
    <ligand>
        <name>N-formimidoyl-L-glutamate</name>
        <dbReference type="ChEBI" id="CHEBI:58928"/>
    </ligand>
</feature>
<dbReference type="RefSeq" id="WP_132549038.1">
    <property type="nucleotide sequence ID" value="NZ_SMAA01000007.1"/>
</dbReference>
<feature type="binding site" evidence="7">
    <location>
        <position position="90"/>
    </location>
    <ligand>
        <name>4-imidazolone-5-propanoate</name>
        <dbReference type="ChEBI" id="CHEBI:77893"/>
    </ligand>
</feature>
<evidence type="ECO:0000256" key="3">
    <source>
        <dbReference type="ARBA" id="ARBA00022801"/>
    </source>
</evidence>
<feature type="binding site" evidence="7">
    <location>
        <position position="329"/>
    </location>
    <ligand>
        <name>N-formimidoyl-L-glutamate</name>
        <dbReference type="ChEBI" id="CHEBI:58928"/>
    </ligand>
</feature>
<dbReference type="UniPathway" id="UPA00379">
    <property type="reaction ID" value="UER00551"/>
</dbReference>
<dbReference type="InterPro" id="IPR032466">
    <property type="entry name" value="Metal_Hydrolase"/>
</dbReference>
<dbReference type="GO" id="GO:0005737">
    <property type="term" value="C:cytoplasm"/>
    <property type="evidence" value="ECO:0007669"/>
    <property type="project" value="UniProtKB-SubCell"/>
</dbReference>
<organism evidence="9 10">
    <name type="scientific">Pectinatus cerevisiiphilus</name>
    <dbReference type="NCBI Taxonomy" id="86956"/>
    <lineage>
        <taxon>Bacteria</taxon>
        <taxon>Bacillati</taxon>
        <taxon>Bacillota</taxon>
        <taxon>Negativicutes</taxon>
        <taxon>Selenomonadales</taxon>
        <taxon>Selenomonadaceae</taxon>
        <taxon>Pectinatus</taxon>
    </lineage>
</organism>
<dbReference type="EC" id="3.5.2.7" evidence="1 7"/>
<keyword evidence="7" id="KW-0963">Cytoplasm</keyword>
<feature type="domain" description="Amidohydrolase-related" evidence="8">
    <location>
        <begin position="74"/>
        <end position="413"/>
    </location>
</feature>
<comment type="subcellular location">
    <subcellularLocation>
        <location evidence="7">Cytoplasm</location>
    </subcellularLocation>
</comment>
<evidence type="ECO:0000256" key="7">
    <source>
        <dbReference type="HAMAP-Rule" id="MF_00372"/>
    </source>
</evidence>
<dbReference type="FunFam" id="3.20.20.140:FF:000007">
    <property type="entry name" value="Imidazolonepropionase"/>
    <property type="match status" value="1"/>
</dbReference>
<feature type="binding site" evidence="7">
    <location>
        <position position="153"/>
    </location>
    <ligand>
        <name>4-imidazolone-5-propanoate</name>
        <dbReference type="ChEBI" id="CHEBI:77893"/>
    </ligand>
</feature>
<dbReference type="Gene3D" id="2.30.40.10">
    <property type="entry name" value="Urease, subunit C, domain 1"/>
    <property type="match status" value="1"/>
</dbReference>
<dbReference type="Gene3D" id="3.20.20.140">
    <property type="entry name" value="Metal-dependent hydrolases"/>
    <property type="match status" value="1"/>
</dbReference>
<keyword evidence="3 7" id="KW-0378">Hydrolase</keyword>
<comment type="caution">
    <text evidence="9">The sequence shown here is derived from an EMBL/GenBank/DDBJ whole genome shotgun (WGS) entry which is preliminary data.</text>
</comment>
<dbReference type="Proteomes" id="UP000295188">
    <property type="component" value="Unassembled WGS sequence"/>
</dbReference>
<keyword evidence="5 7" id="KW-0862">Zinc</keyword>
<evidence type="ECO:0000256" key="6">
    <source>
        <dbReference type="ARBA" id="ARBA00023004"/>
    </source>
</evidence>
<feature type="binding site" evidence="7">
    <location>
        <position position="186"/>
    </location>
    <ligand>
        <name>4-imidazolone-5-propanoate</name>
        <dbReference type="ChEBI" id="CHEBI:77893"/>
    </ligand>
</feature>
<evidence type="ECO:0000313" key="9">
    <source>
        <dbReference type="EMBL" id="TCS79310.1"/>
    </source>
</evidence>
<dbReference type="InterPro" id="IPR011059">
    <property type="entry name" value="Metal-dep_hydrolase_composite"/>
</dbReference>
<reference evidence="9 10" key="1">
    <citation type="submission" date="2019-03" db="EMBL/GenBank/DDBJ databases">
        <title>Genomic Encyclopedia of Type Strains, Phase IV (KMG-IV): sequencing the most valuable type-strain genomes for metagenomic binning, comparative biology and taxonomic classification.</title>
        <authorList>
            <person name="Goeker M."/>
        </authorList>
    </citation>
    <scope>NUCLEOTIDE SEQUENCE [LARGE SCALE GENOMIC DNA]</scope>
    <source>
        <strain evidence="9 10">DSM 20467</strain>
    </source>
</reference>
<evidence type="ECO:0000313" key="10">
    <source>
        <dbReference type="Proteomes" id="UP000295188"/>
    </source>
</evidence>
<keyword evidence="10" id="KW-1185">Reference proteome</keyword>
<feature type="binding site" evidence="7">
    <location>
        <position position="81"/>
    </location>
    <ligand>
        <name>Fe(3+)</name>
        <dbReference type="ChEBI" id="CHEBI:29034"/>
    </ligand>
</feature>
<keyword evidence="2 7" id="KW-0479">Metal-binding</keyword>
<dbReference type="EMBL" id="SMAA01000007">
    <property type="protein sequence ID" value="TCS79310.1"/>
    <property type="molecule type" value="Genomic_DNA"/>
</dbReference>
<feature type="binding site" evidence="7">
    <location>
        <position position="251"/>
    </location>
    <ligand>
        <name>Fe(3+)</name>
        <dbReference type="ChEBI" id="CHEBI:29034"/>
    </ligand>
</feature>
<proteinExistence type="inferred from homology"/>
<dbReference type="PANTHER" id="PTHR42752">
    <property type="entry name" value="IMIDAZOLONEPROPIONASE"/>
    <property type="match status" value="1"/>
</dbReference>
<evidence type="ECO:0000256" key="2">
    <source>
        <dbReference type="ARBA" id="ARBA00022723"/>
    </source>
</evidence>
<evidence type="ECO:0000259" key="8">
    <source>
        <dbReference type="Pfam" id="PF01979"/>
    </source>
</evidence>
<evidence type="ECO:0000256" key="1">
    <source>
        <dbReference type="ARBA" id="ARBA00012864"/>
    </source>
</evidence>
<feature type="binding site" evidence="7">
    <location>
        <position position="327"/>
    </location>
    <ligand>
        <name>N-formimidoyl-L-glutamate</name>
        <dbReference type="ChEBI" id="CHEBI:58928"/>
    </ligand>
</feature>
<dbReference type="SUPFAM" id="SSF51338">
    <property type="entry name" value="Composite domain of metallo-dependent hydrolases"/>
    <property type="match status" value="1"/>
</dbReference>
<feature type="binding site" evidence="7">
    <location>
        <position position="81"/>
    </location>
    <ligand>
        <name>Zn(2+)</name>
        <dbReference type="ChEBI" id="CHEBI:29105"/>
    </ligand>
</feature>
<feature type="binding site" evidence="7">
    <location>
        <position position="330"/>
    </location>
    <ligand>
        <name>4-imidazolone-5-propanoate</name>
        <dbReference type="ChEBI" id="CHEBI:77893"/>
    </ligand>
</feature>